<sequence>MTSAAPDYGGLTGYEPISDADRKEFLENGFLLVRNVLTEEHRAALEAAMDRVYDEEVAAGTAEHLKKDGTLHLLGFLNRDELFGHLLTQPTIFPYMWGLAGWNIYTHHNHLDVTPPTSVEEPPSWGWHQDGYRQNSDPETMDPNLPRPMFSLKVAYVISDLSETGRGATKVIPGSHLWNSLPRPADTTVHNPDPEGTVEITANPGDCFIFDRRLWHSRSPNYSNITRKMLFVGYTYRWIRILDDMAIDREGEWWKNRTPVQRQLLGEATHTANYWGINWNGYIDEEIPLRKELKTRGLLDRSIPWLR</sequence>
<protein>
    <recommendedName>
        <fullName evidence="3">Ectoine hydroxylase-related dioxygenase (Phytanoyl-CoA dioxygenase family)</fullName>
    </recommendedName>
</protein>
<comment type="caution">
    <text evidence="1">The sequence shown here is derived from an EMBL/GenBank/DDBJ whole genome shotgun (WGS) entry which is preliminary data.</text>
</comment>
<dbReference type="AlphaFoldDB" id="A0A9W6KSB5"/>
<evidence type="ECO:0008006" key="3">
    <source>
        <dbReference type="Google" id="ProtNLM"/>
    </source>
</evidence>
<dbReference type="Proteomes" id="UP001143480">
    <property type="component" value="Unassembled WGS sequence"/>
</dbReference>
<dbReference type="GO" id="GO:0016706">
    <property type="term" value="F:2-oxoglutarate-dependent dioxygenase activity"/>
    <property type="evidence" value="ECO:0007669"/>
    <property type="project" value="UniProtKB-ARBA"/>
</dbReference>
<dbReference type="InterPro" id="IPR008775">
    <property type="entry name" value="Phytyl_CoA_dOase-like"/>
</dbReference>
<reference evidence="1" key="2">
    <citation type="submission" date="2023-01" db="EMBL/GenBank/DDBJ databases">
        <authorList>
            <person name="Sun Q."/>
            <person name="Evtushenko L."/>
        </authorList>
    </citation>
    <scope>NUCLEOTIDE SEQUENCE</scope>
    <source>
        <strain evidence="1">VKM Ac-1321</strain>
    </source>
</reference>
<reference evidence="1" key="1">
    <citation type="journal article" date="2014" name="Int. J. Syst. Evol. Microbiol.">
        <title>Complete genome sequence of Corynebacterium casei LMG S-19264T (=DSM 44701T), isolated from a smear-ripened cheese.</title>
        <authorList>
            <consortium name="US DOE Joint Genome Institute (JGI-PGF)"/>
            <person name="Walter F."/>
            <person name="Albersmeier A."/>
            <person name="Kalinowski J."/>
            <person name="Ruckert C."/>
        </authorList>
    </citation>
    <scope>NUCLEOTIDE SEQUENCE</scope>
    <source>
        <strain evidence="1">VKM Ac-1321</strain>
    </source>
</reference>
<dbReference type="RefSeq" id="WP_261961106.1">
    <property type="nucleotide sequence ID" value="NZ_BAAAXA010000001.1"/>
</dbReference>
<dbReference type="GO" id="GO:0005506">
    <property type="term" value="F:iron ion binding"/>
    <property type="evidence" value="ECO:0007669"/>
    <property type="project" value="UniProtKB-ARBA"/>
</dbReference>
<dbReference type="Pfam" id="PF05721">
    <property type="entry name" value="PhyH"/>
    <property type="match status" value="1"/>
</dbReference>
<dbReference type="SUPFAM" id="SSF51197">
    <property type="entry name" value="Clavaminate synthase-like"/>
    <property type="match status" value="1"/>
</dbReference>
<dbReference type="PANTHER" id="PTHR20883">
    <property type="entry name" value="PHYTANOYL-COA DIOXYGENASE DOMAIN CONTAINING 1"/>
    <property type="match status" value="1"/>
</dbReference>
<proteinExistence type="predicted"/>
<evidence type="ECO:0000313" key="1">
    <source>
        <dbReference type="EMBL" id="GLL05764.1"/>
    </source>
</evidence>
<organism evidence="1 2">
    <name type="scientific">Dactylosporangium matsuzakiense</name>
    <dbReference type="NCBI Taxonomy" id="53360"/>
    <lineage>
        <taxon>Bacteria</taxon>
        <taxon>Bacillati</taxon>
        <taxon>Actinomycetota</taxon>
        <taxon>Actinomycetes</taxon>
        <taxon>Micromonosporales</taxon>
        <taxon>Micromonosporaceae</taxon>
        <taxon>Dactylosporangium</taxon>
    </lineage>
</organism>
<gene>
    <name evidence="1" type="ORF">GCM10017581_075110</name>
</gene>
<name>A0A9W6KSB5_9ACTN</name>
<keyword evidence="2" id="KW-1185">Reference proteome</keyword>
<evidence type="ECO:0000313" key="2">
    <source>
        <dbReference type="Proteomes" id="UP001143480"/>
    </source>
</evidence>
<dbReference type="Gene3D" id="2.60.120.620">
    <property type="entry name" value="q2cbj1_9rhob like domain"/>
    <property type="match status" value="1"/>
</dbReference>
<dbReference type="EMBL" id="BSFP01000063">
    <property type="protein sequence ID" value="GLL05764.1"/>
    <property type="molecule type" value="Genomic_DNA"/>
</dbReference>
<dbReference type="PANTHER" id="PTHR20883:SF51">
    <property type="entry name" value="PHYTANOYL-COA HYDROXYLASE"/>
    <property type="match status" value="1"/>
</dbReference>
<accession>A0A9W6KSB5</accession>